<evidence type="ECO:0000313" key="3">
    <source>
        <dbReference type="Proteomes" id="UP000076234"/>
    </source>
</evidence>
<name>A0A142VZN8_9SPHN</name>
<dbReference type="AlphaFoldDB" id="A0A142VZN8"/>
<dbReference type="STRING" id="1219058.AOA14_11735"/>
<dbReference type="EMBL" id="CP013342">
    <property type="protein sequence ID" value="AMU95278.1"/>
    <property type="molecule type" value="Genomic_DNA"/>
</dbReference>
<keyword evidence="1" id="KW-0472">Membrane</keyword>
<feature type="transmembrane region" description="Helical" evidence="1">
    <location>
        <begin position="42"/>
        <end position="61"/>
    </location>
</feature>
<dbReference type="KEGG" id="ster:AOA14_11735"/>
<feature type="transmembrane region" description="Helical" evidence="1">
    <location>
        <begin position="91"/>
        <end position="114"/>
    </location>
</feature>
<evidence type="ECO:0000313" key="2">
    <source>
        <dbReference type="EMBL" id="AMU95278.1"/>
    </source>
</evidence>
<sequence>MTPMLYVSLLLNVAVLIPVCLGLARGARWADEAWGPPSPARGILLSIYAAILILSVLLLLLGQPLLAAPLLAVQILYKLMAPFIVRDWRNPVILSNLAIAAVHCVTLAGLWSGLRL</sequence>
<dbReference type="GeneID" id="303001211"/>
<dbReference type="Proteomes" id="UP000076234">
    <property type="component" value="Chromosome"/>
</dbReference>
<reference evidence="3" key="1">
    <citation type="submission" date="2015-11" db="EMBL/GenBank/DDBJ databases">
        <title>Complete genome sequence of a polyethylene glycol-degrading strain Sphingopyxis terrae strain 203-1 (NBRC 15098).</title>
        <authorList>
            <person name="Yoshiyuki O."/>
            <person name="Shouta N."/>
            <person name="Nagata Y."/>
            <person name="Numata M."/>
            <person name="Tsuchikane K."/>
            <person name="Hosoyama A."/>
            <person name="Yamazoe A."/>
            <person name="Tsuda M."/>
            <person name="Fujita N."/>
            <person name="Kawai F."/>
        </authorList>
    </citation>
    <scope>NUCLEOTIDE SEQUENCE [LARGE SCALE GENOMIC DNA]</scope>
    <source>
        <strain evidence="3">203-1</strain>
    </source>
</reference>
<organism evidence="2 3">
    <name type="scientific">Sphingopyxis terrae subsp. terrae NBRC 15098</name>
    <dbReference type="NCBI Taxonomy" id="1219058"/>
    <lineage>
        <taxon>Bacteria</taxon>
        <taxon>Pseudomonadati</taxon>
        <taxon>Pseudomonadota</taxon>
        <taxon>Alphaproteobacteria</taxon>
        <taxon>Sphingomonadales</taxon>
        <taxon>Sphingomonadaceae</taxon>
        <taxon>Sphingopyxis</taxon>
    </lineage>
</organism>
<keyword evidence="1" id="KW-0812">Transmembrane</keyword>
<accession>A0A142VZN8</accession>
<dbReference type="RefSeq" id="WP_062901943.1">
    <property type="nucleotide sequence ID" value="NZ_CP013342.1"/>
</dbReference>
<proteinExistence type="predicted"/>
<protein>
    <submittedName>
        <fullName evidence="2">Uncharacterized protein</fullName>
    </submittedName>
</protein>
<gene>
    <name evidence="2" type="ORF">AOA14_11735</name>
</gene>
<reference evidence="2 3" key="2">
    <citation type="journal article" date="2016" name="Genome Announc.">
        <title>Complete Genome Sequence of Sphingopyxis terrae Strain 203-1 (NBRC 111660), a Polyethylene Glycol Degrader.</title>
        <authorList>
            <person name="Ohtsubo Y."/>
            <person name="Nonoyama S."/>
            <person name="Nagata Y."/>
            <person name="Numata M."/>
            <person name="Tsuchikane K."/>
            <person name="Hosoyama A."/>
            <person name="Yamazoe A."/>
            <person name="Tsuda M."/>
            <person name="Fujita N."/>
            <person name="Kawai F."/>
        </authorList>
    </citation>
    <scope>NUCLEOTIDE SEQUENCE [LARGE SCALE GENOMIC DNA]</scope>
    <source>
        <strain evidence="2 3">203-1</strain>
    </source>
</reference>
<keyword evidence="1" id="KW-1133">Transmembrane helix</keyword>
<evidence type="ECO:0000256" key="1">
    <source>
        <dbReference type="SAM" id="Phobius"/>
    </source>
</evidence>